<dbReference type="Proteomes" id="UP000694891">
    <property type="component" value="Unplaced"/>
</dbReference>
<reference evidence="9" key="1">
    <citation type="submission" date="2025-08" db="UniProtKB">
        <authorList>
            <consortium name="RefSeq"/>
        </authorList>
    </citation>
    <scope>IDENTIFICATION</scope>
</reference>
<dbReference type="PANTHER" id="PTHR12035:SF125">
    <property type="entry name" value="SIALIC ACID-BINDING IG-LIKE LECTIN 5"/>
    <property type="match status" value="1"/>
</dbReference>
<keyword evidence="4 6" id="KW-0472">Membrane</keyword>
<feature type="compositionally biased region" description="Basic and acidic residues" evidence="5">
    <location>
        <begin position="238"/>
        <end position="252"/>
    </location>
</feature>
<dbReference type="Gene3D" id="2.60.40.10">
    <property type="entry name" value="Immunoglobulins"/>
    <property type="match status" value="1"/>
</dbReference>
<feature type="chain" id="PRO_5041463027" evidence="7">
    <location>
        <begin position="20"/>
        <end position="285"/>
    </location>
</feature>
<dbReference type="InterPro" id="IPR051036">
    <property type="entry name" value="SIGLEC"/>
</dbReference>
<keyword evidence="3 6" id="KW-1133">Transmembrane helix</keyword>
<keyword evidence="8" id="KW-1185">Reference proteome</keyword>
<dbReference type="GO" id="GO:0005886">
    <property type="term" value="C:plasma membrane"/>
    <property type="evidence" value="ECO:0007669"/>
    <property type="project" value="TreeGrafter"/>
</dbReference>
<feature type="region of interest" description="Disordered" evidence="5">
    <location>
        <begin position="231"/>
        <end position="255"/>
    </location>
</feature>
<evidence type="ECO:0000313" key="8">
    <source>
        <dbReference type="Proteomes" id="UP000694891"/>
    </source>
</evidence>
<dbReference type="RefSeq" id="XP_008283235.1">
    <property type="nucleotide sequence ID" value="XM_008285013.1"/>
</dbReference>
<feature type="signal peptide" evidence="7">
    <location>
        <begin position="1"/>
        <end position="19"/>
    </location>
</feature>
<evidence type="ECO:0000313" key="9">
    <source>
        <dbReference type="RefSeq" id="XP_008283235.1"/>
    </source>
</evidence>
<evidence type="ECO:0000256" key="5">
    <source>
        <dbReference type="SAM" id="MobiDB-lite"/>
    </source>
</evidence>
<evidence type="ECO:0000256" key="7">
    <source>
        <dbReference type="SAM" id="SignalP"/>
    </source>
</evidence>
<keyword evidence="2 6" id="KW-0812">Transmembrane</keyword>
<evidence type="ECO:0000256" key="2">
    <source>
        <dbReference type="ARBA" id="ARBA00022692"/>
    </source>
</evidence>
<sequence length="285" mass="31904">MKLIDLSLILLILASYSDGQDWNITVKDKNEVEPGSDVTILCKFTVPPEENTTDIKVVWKTSGRHNCTDKDNNLDAFVLHWNDECVDDKYRHRTSLVGNAAEGNCSLRILDIRENVPKIYMRVFTKNKGFSFNKQSISISLKGDPSKTKKTELSGQPFSTTISTATLSNQSFVPTMSTANPNDASNLLYMGISVPVTALVVVLLVAGVVFCIRHKRSQSFTREESGYYANFSRASSDPPKRALSDNKDKELPDEPIYINVEEPKCEMDQNIPVTENVYGNVDYTM</sequence>
<keyword evidence="7" id="KW-0732">Signal</keyword>
<dbReference type="InterPro" id="IPR013783">
    <property type="entry name" value="Ig-like_fold"/>
</dbReference>
<evidence type="ECO:0000256" key="1">
    <source>
        <dbReference type="ARBA" id="ARBA00004167"/>
    </source>
</evidence>
<organism evidence="8 9">
    <name type="scientific">Stegastes partitus</name>
    <name type="common">bicolor damselfish</name>
    <dbReference type="NCBI Taxonomy" id="144197"/>
    <lineage>
        <taxon>Eukaryota</taxon>
        <taxon>Metazoa</taxon>
        <taxon>Chordata</taxon>
        <taxon>Craniata</taxon>
        <taxon>Vertebrata</taxon>
        <taxon>Euteleostomi</taxon>
        <taxon>Actinopterygii</taxon>
        <taxon>Neopterygii</taxon>
        <taxon>Teleostei</taxon>
        <taxon>Neoteleostei</taxon>
        <taxon>Acanthomorphata</taxon>
        <taxon>Ovalentaria</taxon>
        <taxon>Pomacentridae</taxon>
        <taxon>Stegastes</taxon>
    </lineage>
</organism>
<comment type="subcellular location">
    <subcellularLocation>
        <location evidence="1">Membrane</location>
        <topology evidence="1">Single-pass membrane protein</topology>
    </subcellularLocation>
</comment>
<feature type="transmembrane region" description="Helical" evidence="6">
    <location>
        <begin position="187"/>
        <end position="212"/>
    </location>
</feature>
<evidence type="ECO:0000256" key="4">
    <source>
        <dbReference type="ARBA" id="ARBA00023136"/>
    </source>
</evidence>
<dbReference type="PANTHER" id="PTHR12035">
    <property type="entry name" value="SIALIC ACID BINDING IMMUNOGLOBULIN-LIKE LECTIN"/>
    <property type="match status" value="1"/>
</dbReference>
<evidence type="ECO:0000256" key="6">
    <source>
        <dbReference type="SAM" id="Phobius"/>
    </source>
</evidence>
<accession>A0A9Y4JVS4</accession>
<proteinExistence type="predicted"/>
<name>A0A9Y4JVS4_9TELE</name>
<gene>
    <name evidence="9" type="primary">LOC103359603</name>
</gene>
<protein>
    <submittedName>
        <fullName evidence="9">Uncharacterized protein LOC103359603 isoform X1</fullName>
    </submittedName>
</protein>
<dbReference type="GeneID" id="103359603"/>
<evidence type="ECO:0000256" key="3">
    <source>
        <dbReference type="ARBA" id="ARBA00022989"/>
    </source>
</evidence>
<dbReference type="AlphaFoldDB" id="A0A9Y4JVS4"/>
<dbReference type="GO" id="GO:0033691">
    <property type="term" value="F:sialic acid binding"/>
    <property type="evidence" value="ECO:0007669"/>
    <property type="project" value="TreeGrafter"/>
</dbReference>
<dbReference type="GO" id="GO:0007155">
    <property type="term" value="P:cell adhesion"/>
    <property type="evidence" value="ECO:0007669"/>
    <property type="project" value="TreeGrafter"/>
</dbReference>